<comment type="caution">
    <text evidence="1">The sequence shown here is derived from an EMBL/GenBank/DDBJ whole genome shotgun (WGS) entry which is preliminary data.</text>
</comment>
<accession>A0A4R5BRW1</accession>
<keyword evidence="2" id="KW-1185">Reference proteome</keyword>
<dbReference type="Proteomes" id="UP000295578">
    <property type="component" value="Unassembled WGS sequence"/>
</dbReference>
<reference evidence="1 2" key="1">
    <citation type="submission" date="2019-03" db="EMBL/GenBank/DDBJ databases">
        <title>Draft genome sequences of novel Actinobacteria.</title>
        <authorList>
            <person name="Sahin N."/>
            <person name="Ay H."/>
            <person name="Saygin H."/>
        </authorList>
    </citation>
    <scope>NUCLEOTIDE SEQUENCE [LARGE SCALE GENOMIC DNA]</scope>
    <source>
        <strain evidence="1 2">DSM 45941</strain>
    </source>
</reference>
<protein>
    <submittedName>
        <fullName evidence="1">Uncharacterized protein</fullName>
    </submittedName>
</protein>
<dbReference type="OrthoDB" id="4315881at2"/>
<evidence type="ECO:0000313" key="2">
    <source>
        <dbReference type="Proteomes" id="UP000295578"/>
    </source>
</evidence>
<name>A0A4R5BRW1_9ACTN</name>
<gene>
    <name evidence="1" type="ORF">E1293_07215</name>
</gene>
<dbReference type="EMBL" id="SMKY01000020">
    <property type="protein sequence ID" value="TDD88000.1"/>
    <property type="molecule type" value="Genomic_DNA"/>
</dbReference>
<organism evidence="1 2">
    <name type="scientific">Actinomadura darangshiensis</name>
    <dbReference type="NCBI Taxonomy" id="705336"/>
    <lineage>
        <taxon>Bacteria</taxon>
        <taxon>Bacillati</taxon>
        <taxon>Actinomycetota</taxon>
        <taxon>Actinomycetes</taxon>
        <taxon>Streptosporangiales</taxon>
        <taxon>Thermomonosporaceae</taxon>
        <taxon>Actinomadura</taxon>
    </lineage>
</organism>
<proteinExistence type="predicted"/>
<evidence type="ECO:0000313" key="1">
    <source>
        <dbReference type="EMBL" id="TDD88000.1"/>
    </source>
</evidence>
<sequence>MPRPPLQARHPPCGPGADGHWHGWYNIHVQSDALRRLGPHPDQPISRSSDAVAHHLRCPGVEIGVQGSKSMP</sequence>
<dbReference type="AlphaFoldDB" id="A0A4R5BRW1"/>